<evidence type="ECO:0000313" key="3">
    <source>
        <dbReference type="Proteomes" id="UP000011566"/>
    </source>
</evidence>
<dbReference type="RefSeq" id="WP_007690562.1">
    <property type="nucleotide sequence ID" value="NZ_AJRK01000439.1"/>
</dbReference>
<reference evidence="2 3" key="1">
    <citation type="journal article" date="2014" name="PLoS Genet.">
        <title>Phylogenetically driven sequencing of extremely halophilic archaea reveals strategies for static and dynamic osmo-response.</title>
        <authorList>
            <person name="Becker E.A."/>
            <person name="Seitzer P.M."/>
            <person name="Tritt A."/>
            <person name="Larsen D."/>
            <person name="Krusor M."/>
            <person name="Yao A.I."/>
            <person name="Wu D."/>
            <person name="Madern D."/>
            <person name="Eisen J.A."/>
            <person name="Darling A.E."/>
            <person name="Facciotti M.T."/>
        </authorList>
    </citation>
    <scope>NUCLEOTIDE SEQUENCE [LARGE SCALE GENOMIC DNA]</scope>
    <source>
        <strain evidence="2 3">100A6</strain>
    </source>
</reference>
<dbReference type="Pfam" id="PF09948">
    <property type="entry name" value="PpoB2"/>
    <property type="match status" value="1"/>
</dbReference>
<feature type="transmembrane region" description="Helical" evidence="1">
    <location>
        <begin position="21"/>
        <end position="39"/>
    </location>
</feature>
<dbReference type="InterPro" id="IPR018688">
    <property type="entry name" value="PpoB2-like"/>
</dbReference>
<gene>
    <name evidence="2" type="ORF">C447_02482</name>
</gene>
<dbReference type="eggNOG" id="arCOG10678">
    <property type="taxonomic scope" value="Archaea"/>
</dbReference>
<feature type="transmembrane region" description="Helical" evidence="1">
    <location>
        <begin position="152"/>
        <end position="172"/>
    </location>
</feature>
<keyword evidence="3" id="KW-1185">Reference proteome</keyword>
<dbReference type="Proteomes" id="UP000011566">
    <property type="component" value="Unassembled WGS sequence"/>
</dbReference>
<evidence type="ECO:0000313" key="2">
    <source>
        <dbReference type="EMBL" id="EMA41275.1"/>
    </source>
</evidence>
<proteinExistence type="predicted"/>
<accession>M0MA43</accession>
<organism evidence="2 3">
    <name type="scientific">Halococcus hamelinensis 100A6</name>
    <dbReference type="NCBI Taxonomy" id="1132509"/>
    <lineage>
        <taxon>Archaea</taxon>
        <taxon>Methanobacteriati</taxon>
        <taxon>Methanobacteriota</taxon>
        <taxon>Stenosarchaea group</taxon>
        <taxon>Halobacteria</taxon>
        <taxon>Halobacteriales</taxon>
        <taxon>Halococcaceae</taxon>
        <taxon>Halococcus</taxon>
    </lineage>
</organism>
<evidence type="ECO:0000256" key="1">
    <source>
        <dbReference type="SAM" id="Phobius"/>
    </source>
</evidence>
<keyword evidence="1" id="KW-0812">Transmembrane</keyword>
<feature type="transmembrane region" description="Helical" evidence="1">
    <location>
        <begin position="250"/>
        <end position="268"/>
    </location>
</feature>
<sequence length="278" mass="29377">MTDQGTGSWLAARFDVSLDRTTAAVATMVLLDVGWWLLVYDGHLPMPGMTWLMEAGIPMAAPGAMERGVFHVGTLGAVAGYLVMWGVMMWAMMQPAMTRFVREYAAAHEGSALAVTTAVTGFLGGYYLVWLGSGVLPLGLDAVLPGGIYGVTRTYTTLVVGGVLVCCGVYQLSSYKQSRLRTCCASVDAHANGLGAGFTNGLVHGVGCVLVCFGPFFLLMPFFGEMNLVWMVVLTGVVALERLPDWGREVATATGLTALLAGLAILLVQPPLPVAFGM</sequence>
<feature type="transmembrane region" description="Helical" evidence="1">
    <location>
        <begin position="68"/>
        <end position="91"/>
    </location>
</feature>
<dbReference type="OrthoDB" id="11125at2157"/>
<dbReference type="EMBL" id="AOMB01000006">
    <property type="protein sequence ID" value="EMA41275.1"/>
    <property type="molecule type" value="Genomic_DNA"/>
</dbReference>
<feature type="transmembrane region" description="Helical" evidence="1">
    <location>
        <begin position="112"/>
        <end position="132"/>
    </location>
</feature>
<keyword evidence="1" id="KW-1133">Transmembrane helix</keyword>
<dbReference type="PATRIC" id="fig|1132509.6.peg.584"/>
<evidence type="ECO:0008006" key="4">
    <source>
        <dbReference type="Google" id="ProtNLM"/>
    </source>
</evidence>
<protein>
    <recommendedName>
        <fullName evidence="4">Metal-binding integral membrane protein</fullName>
    </recommendedName>
</protein>
<comment type="caution">
    <text evidence="2">The sequence shown here is derived from an EMBL/GenBank/DDBJ whole genome shotgun (WGS) entry which is preliminary data.</text>
</comment>
<keyword evidence="1" id="KW-0472">Membrane</keyword>
<feature type="transmembrane region" description="Helical" evidence="1">
    <location>
        <begin position="226"/>
        <end position="243"/>
    </location>
</feature>
<dbReference type="AlphaFoldDB" id="M0MA43"/>
<name>M0MA43_9EURY</name>
<feature type="transmembrane region" description="Helical" evidence="1">
    <location>
        <begin position="202"/>
        <end position="220"/>
    </location>
</feature>